<dbReference type="PeptideAtlas" id="Q9P1E6"/>
<dbReference type="PANTHER" id="PTHR12138">
    <property type="entry name" value="PRIMATE-EXPANDED PROTEIN FAMILY"/>
    <property type="match status" value="1"/>
</dbReference>
<dbReference type="PANTHER" id="PTHR12138:SF162">
    <property type="entry name" value="CHROMOSOME UNDETERMINED SCAFFOLD_275, WHOLE GENOME SHOTGUN SEQUENCE"/>
    <property type="match status" value="1"/>
</dbReference>
<organism evidence="1">
    <name type="scientific">Homo sapiens</name>
    <name type="common">Human</name>
    <dbReference type="NCBI Taxonomy" id="9606"/>
    <lineage>
        <taxon>Eukaryota</taxon>
        <taxon>Metazoa</taxon>
        <taxon>Chordata</taxon>
        <taxon>Craniata</taxon>
        <taxon>Vertebrata</taxon>
        <taxon>Euteleostomi</taxon>
        <taxon>Mammalia</taxon>
        <taxon>Eutheria</taxon>
        <taxon>Euarchontoglires</taxon>
        <taxon>Primates</taxon>
        <taxon>Haplorrhini</taxon>
        <taxon>Catarrhini</taxon>
        <taxon>Hominidae</taxon>
        <taxon>Homo</taxon>
    </lineage>
</organism>
<dbReference type="EMBL" id="AF116689">
    <property type="protein sequence ID" value="AAF71109.1"/>
    <property type="molecule type" value="mRNA"/>
</dbReference>
<name>Q9P1E6_HUMAN</name>
<dbReference type="PRINTS" id="PR02045">
    <property type="entry name" value="F138DOMAIN"/>
</dbReference>
<dbReference type="AlphaFoldDB" id="Q9P1E6"/>
<proteinExistence type="evidence at transcript level"/>
<protein>
    <submittedName>
        <fullName evidence="1">PRO2168</fullName>
    </submittedName>
</protein>
<accession>Q9P1E6</accession>
<evidence type="ECO:0000313" key="1">
    <source>
        <dbReference type="EMBL" id="AAF71109.1"/>
    </source>
</evidence>
<sequence>MHHQAQLIFVFLVETGFHHVGQAGLELLTSGDPPTLAS</sequence>
<reference evidence="1" key="1">
    <citation type="submission" date="1998-12" db="EMBL/GenBank/DDBJ databases">
        <title>Functional prediction of the coding sequences of 121 new genes deduced by analysis of cDNA clones from human fetal liver.</title>
        <authorList>
            <person name="Zhang C."/>
            <person name="Yu Y."/>
            <person name="Zhang S."/>
            <person name="Wei H."/>
            <person name="Zhou G."/>
            <person name="Ouyang S."/>
            <person name="Luo L."/>
            <person name="Bi J."/>
            <person name="Liu M."/>
            <person name="He F."/>
        </authorList>
    </citation>
    <scope>NUCLEOTIDE SEQUENCE</scope>
    <source>
        <tissue evidence="1">Liver</tissue>
    </source>
</reference>